<proteinExistence type="predicted"/>
<evidence type="ECO:0000313" key="2">
    <source>
        <dbReference type="EMBL" id="KPM48022.1"/>
    </source>
</evidence>
<evidence type="ECO:0000313" key="3">
    <source>
        <dbReference type="Proteomes" id="UP000050454"/>
    </source>
</evidence>
<evidence type="ECO:0000256" key="1">
    <source>
        <dbReference type="ARBA" id="ARBA00004496"/>
    </source>
</evidence>
<evidence type="ECO:0008006" key="4">
    <source>
        <dbReference type="Google" id="ProtNLM"/>
    </source>
</evidence>
<dbReference type="OrthoDB" id="937463at2"/>
<accession>A0A0P7C0D7</accession>
<dbReference type="AlphaFoldDB" id="A0A0P7C0D7"/>
<name>A0A0P7C0D7_9BACT</name>
<dbReference type="EMBL" id="LGTQ01000009">
    <property type="protein sequence ID" value="KPM48022.1"/>
    <property type="molecule type" value="Genomic_DNA"/>
</dbReference>
<reference evidence="2 3" key="1">
    <citation type="submission" date="2015-07" db="EMBL/GenBank/DDBJ databases">
        <title>The draft genome sequence of Leadbetterella sp. JN14-9.</title>
        <authorList>
            <person name="Liu Y."/>
            <person name="Du J."/>
            <person name="Shao Z."/>
        </authorList>
    </citation>
    <scope>NUCLEOTIDE SEQUENCE [LARGE SCALE GENOMIC DNA]</scope>
    <source>
        <strain evidence="2 3">JN14-9</strain>
    </source>
</reference>
<dbReference type="RefSeq" id="WP_055148700.1">
    <property type="nucleotide sequence ID" value="NZ_JXSZ01000009.1"/>
</dbReference>
<dbReference type="PANTHER" id="PTHR36438:SF1">
    <property type="entry name" value="IRON-SULFUR CLUSTER REPAIR PROTEIN YTFE"/>
    <property type="match status" value="1"/>
</dbReference>
<protein>
    <recommendedName>
        <fullName evidence="4">Hemerythrin-like domain-containing protein</fullName>
    </recommendedName>
</protein>
<sequence>MDQLSGKQIENFANSFFSQSQHLSSEEDLNQLISDFDADLLCSQMESLSVDQLVKFLRASHGYYLTKKLPEIEQSLAHIVNKFGSSHSLLAGLAVYFNNYKKKLVKHIRMEEEMFFPFIETLAKAQEGKFTKKELELLLKNTTVEDFEDNHDSVEDELREVGQIIREYAAKSDAIFPFSVFLNQVSLFEYELRKHAVIEDMVLVKKVVELEKELRENLAA</sequence>
<dbReference type="PANTHER" id="PTHR36438">
    <property type="entry name" value="IRON-SULFUR CLUSTER REPAIR PROTEIN YTFE"/>
    <property type="match status" value="1"/>
</dbReference>
<comment type="subcellular location">
    <subcellularLocation>
        <location evidence="1">Cytoplasm</location>
    </subcellularLocation>
</comment>
<dbReference type="Gene3D" id="1.20.120.520">
    <property type="entry name" value="nmb1532 protein domain like"/>
    <property type="match status" value="1"/>
</dbReference>
<organism evidence="2 3">
    <name type="scientific">Jiulongibacter sediminis</name>
    <dbReference type="NCBI Taxonomy" id="1605367"/>
    <lineage>
        <taxon>Bacteria</taxon>
        <taxon>Pseudomonadati</taxon>
        <taxon>Bacteroidota</taxon>
        <taxon>Cytophagia</taxon>
        <taxon>Cytophagales</taxon>
        <taxon>Leadbetterellaceae</taxon>
        <taxon>Jiulongibacter</taxon>
    </lineage>
</organism>
<dbReference type="Proteomes" id="UP000050454">
    <property type="component" value="Unassembled WGS sequence"/>
</dbReference>
<dbReference type="STRING" id="1605367.AFM12_12515"/>
<comment type="caution">
    <text evidence="2">The sequence shown here is derived from an EMBL/GenBank/DDBJ whole genome shotgun (WGS) entry which is preliminary data.</text>
</comment>
<dbReference type="GO" id="GO:0005737">
    <property type="term" value="C:cytoplasm"/>
    <property type="evidence" value="ECO:0007669"/>
    <property type="project" value="UniProtKB-SubCell"/>
</dbReference>
<gene>
    <name evidence="2" type="ORF">AFM12_12515</name>
</gene>
<keyword evidence="3" id="KW-1185">Reference proteome</keyword>
<dbReference type="InterPro" id="IPR019903">
    <property type="entry name" value="RIC_family"/>
</dbReference>